<dbReference type="Pfam" id="PF16242">
    <property type="entry name" value="Pyrid_ox_like"/>
    <property type="match status" value="1"/>
</dbReference>
<accession>A0AAN6MSD3</accession>
<dbReference type="SUPFAM" id="SSF50475">
    <property type="entry name" value="FMN-binding split barrel"/>
    <property type="match status" value="1"/>
</dbReference>
<comment type="caution">
    <text evidence="2">The sequence shown here is derived from an EMBL/GenBank/DDBJ whole genome shotgun (WGS) entry which is preliminary data.</text>
</comment>
<dbReference type="Proteomes" id="UP001303889">
    <property type="component" value="Unassembled WGS sequence"/>
</dbReference>
<keyword evidence="3" id="KW-1185">Reference proteome</keyword>
<proteinExistence type="predicted"/>
<dbReference type="InterPro" id="IPR038725">
    <property type="entry name" value="YdaG_split_barrel_FMN-bd"/>
</dbReference>
<dbReference type="InterPro" id="IPR052917">
    <property type="entry name" value="Stress-Dev_Protein"/>
</dbReference>
<reference evidence="2" key="1">
    <citation type="journal article" date="2023" name="Mol. Phylogenet. Evol.">
        <title>Genome-scale phylogeny and comparative genomics of the fungal order Sordariales.</title>
        <authorList>
            <person name="Hensen N."/>
            <person name="Bonometti L."/>
            <person name="Westerberg I."/>
            <person name="Brannstrom I.O."/>
            <person name="Guillou S."/>
            <person name="Cros-Aarteil S."/>
            <person name="Calhoun S."/>
            <person name="Haridas S."/>
            <person name="Kuo A."/>
            <person name="Mondo S."/>
            <person name="Pangilinan J."/>
            <person name="Riley R."/>
            <person name="LaButti K."/>
            <person name="Andreopoulos B."/>
            <person name="Lipzen A."/>
            <person name="Chen C."/>
            <person name="Yan M."/>
            <person name="Daum C."/>
            <person name="Ng V."/>
            <person name="Clum A."/>
            <person name="Steindorff A."/>
            <person name="Ohm R.A."/>
            <person name="Martin F."/>
            <person name="Silar P."/>
            <person name="Natvig D.O."/>
            <person name="Lalanne C."/>
            <person name="Gautier V."/>
            <person name="Ament-Velasquez S.L."/>
            <person name="Kruys A."/>
            <person name="Hutchinson M.I."/>
            <person name="Powell A.J."/>
            <person name="Barry K."/>
            <person name="Miller A.N."/>
            <person name="Grigoriev I.V."/>
            <person name="Debuchy R."/>
            <person name="Gladieux P."/>
            <person name="Hiltunen Thoren M."/>
            <person name="Johannesson H."/>
        </authorList>
    </citation>
    <scope>NUCLEOTIDE SEQUENCE</scope>
    <source>
        <strain evidence="2">CBS 103.79</strain>
    </source>
</reference>
<dbReference type="AlphaFoldDB" id="A0AAN6MSD3"/>
<evidence type="ECO:0000313" key="2">
    <source>
        <dbReference type="EMBL" id="KAK3905639.1"/>
    </source>
</evidence>
<dbReference type="Gene3D" id="2.30.110.10">
    <property type="entry name" value="Electron Transport, Fmn-binding Protein, Chain A"/>
    <property type="match status" value="1"/>
</dbReference>
<dbReference type="EMBL" id="MU855351">
    <property type="protein sequence ID" value="KAK3905639.1"/>
    <property type="molecule type" value="Genomic_DNA"/>
</dbReference>
<feature type="domain" description="General stress protein FMN-binding split barrel" evidence="1">
    <location>
        <begin position="31"/>
        <end position="183"/>
    </location>
</feature>
<dbReference type="InterPro" id="IPR012349">
    <property type="entry name" value="Split_barrel_FMN-bd"/>
</dbReference>
<reference evidence="2" key="2">
    <citation type="submission" date="2023-05" db="EMBL/GenBank/DDBJ databases">
        <authorList>
            <consortium name="Lawrence Berkeley National Laboratory"/>
            <person name="Steindorff A."/>
            <person name="Hensen N."/>
            <person name="Bonometti L."/>
            <person name="Westerberg I."/>
            <person name="Brannstrom I.O."/>
            <person name="Guillou S."/>
            <person name="Cros-Aarteil S."/>
            <person name="Calhoun S."/>
            <person name="Haridas S."/>
            <person name="Kuo A."/>
            <person name="Mondo S."/>
            <person name="Pangilinan J."/>
            <person name="Riley R."/>
            <person name="Labutti K."/>
            <person name="Andreopoulos B."/>
            <person name="Lipzen A."/>
            <person name="Chen C."/>
            <person name="Yanf M."/>
            <person name="Daum C."/>
            <person name="Ng V."/>
            <person name="Clum A."/>
            <person name="Ohm R."/>
            <person name="Martin F."/>
            <person name="Silar P."/>
            <person name="Natvig D."/>
            <person name="Lalanne C."/>
            <person name="Gautier V."/>
            <person name="Ament-Velasquez S.L."/>
            <person name="Kruys A."/>
            <person name="Hutchinson M.I."/>
            <person name="Powell A.J."/>
            <person name="Barry K."/>
            <person name="Miller A.N."/>
            <person name="Grigoriev I.V."/>
            <person name="Debuchy R."/>
            <person name="Gladieux P."/>
            <person name="Thoren M.H."/>
            <person name="Johannesson H."/>
        </authorList>
    </citation>
    <scope>NUCLEOTIDE SEQUENCE</scope>
    <source>
        <strain evidence="2">CBS 103.79</strain>
    </source>
</reference>
<gene>
    <name evidence="2" type="ORF">C8A05DRAFT_41442</name>
</gene>
<dbReference type="PANTHER" id="PTHR34818">
    <property type="entry name" value="PROTEIN BLI-3"/>
    <property type="match status" value="1"/>
</dbReference>
<dbReference type="PANTHER" id="PTHR34818:SF1">
    <property type="entry name" value="PROTEIN BLI-3"/>
    <property type="match status" value="1"/>
</dbReference>
<sequence length="206" mass="22355">MTEQSPETTLKHADPYKESNLEIEVTLAQKIQDLSNFMVHCKFGMMTTHDALTGNLVSRCMGLAAQETGGIDLLFHTNTASGKATDLASDSHVNVSFLTTHGEWASVSGTANVVTDRSLVKKHYSPHLKTWLGDLGDGVHDGGDTDPRLGIIRVRMKTAHYSISHKGVLGHMAQLAQGVVTGKPGAVNKLREVSEAEVREWRATHS</sequence>
<name>A0AAN6MSD3_9PEZI</name>
<evidence type="ECO:0000313" key="3">
    <source>
        <dbReference type="Proteomes" id="UP001303889"/>
    </source>
</evidence>
<evidence type="ECO:0000259" key="1">
    <source>
        <dbReference type="Pfam" id="PF16242"/>
    </source>
</evidence>
<organism evidence="2 3">
    <name type="scientific">Staphylotrichum tortipilum</name>
    <dbReference type="NCBI Taxonomy" id="2831512"/>
    <lineage>
        <taxon>Eukaryota</taxon>
        <taxon>Fungi</taxon>
        <taxon>Dikarya</taxon>
        <taxon>Ascomycota</taxon>
        <taxon>Pezizomycotina</taxon>
        <taxon>Sordariomycetes</taxon>
        <taxon>Sordariomycetidae</taxon>
        <taxon>Sordariales</taxon>
        <taxon>Chaetomiaceae</taxon>
        <taxon>Staphylotrichum</taxon>
    </lineage>
</organism>
<protein>
    <submittedName>
        <fullName evidence="2">Blue light-inducible protein</fullName>
    </submittedName>
</protein>